<dbReference type="Pfam" id="PF07738">
    <property type="entry name" value="Sad1_UNC"/>
    <property type="match status" value="1"/>
</dbReference>
<evidence type="ECO:0000256" key="4">
    <source>
        <dbReference type="ARBA" id="ARBA00023136"/>
    </source>
</evidence>
<dbReference type="Gene3D" id="2.60.120.260">
    <property type="entry name" value="Galactose-binding domain-like"/>
    <property type="match status" value="1"/>
</dbReference>
<dbReference type="InterPro" id="IPR012919">
    <property type="entry name" value="SUN_dom"/>
</dbReference>
<dbReference type="PANTHER" id="PTHR12911">
    <property type="entry name" value="SAD1/UNC-84-LIKE PROTEIN-RELATED"/>
    <property type="match status" value="1"/>
</dbReference>
<dbReference type="PANTHER" id="PTHR12911:SF8">
    <property type="entry name" value="KLAROID PROTEIN-RELATED"/>
    <property type="match status" value="1"/>
</dbReference>
<name>A0A2R6PJ78_9APHY</name>
<dbReference type="GO" id="GO:0043495">
    <property type="term" value="F:protein-membrane adaptor activity"/>
    <property type="evidence" value="ECO:0007669"/>
    <property type="project" value="TreeGrafter"/>
</dbReference>
<proteinExistence type="predicted"/>
<evidence type="ECO:0000256" key="1">
    <source>
        <dbReference type="ARBA" id="ARBA00004370"/>
    </source>
</evidence>
<dbReference type="STRING" id="98765.A0A2R6PJ78"/>
<evidence type="ECO:0000256" key="2">
    <source>
        <dbReference type="ARBA" id="ARBA00022692"/>
    </source>
</evidence>
<evidence type="ECO:0000259" key="7">
    <source>
        <dbReference type="PROSITE" id="PS51469"/>
    </source>
</evidence>
<keyword evidence="9" id="KW-1185">Reference proteome</keyword>
<feature type="region of interest" description="Disordered" evidence="5">
    <location>
        <begin position="33"/>
        <end position="82"/>
    </location>
</feature>
<dbReference type="OrthoDB" id="342281at2759"/>
<evidence type="ECO:0000256" key="3">
    <source>
        <dbReference type="ARBA" id="ARBA00022989"/>
    </source>
</evidence>
<dbReference type="PROSITE" id="PS51469">
    <property type="entry name" value="SUN"/>
    <property type="match status" value="1"/>
</dbReference>
<dbReference type="EMBL" id="MLYV02000483">
    <property type="protein sequence ID" value="PSR92023.1"/>
    <property type="molecule type" value="Genomic_DNA"/>
</dbReference>
<dbReference type="GO" id="GO:0005635">
    <property type="term" value="C:nuclear envelope"/>
    <property type="evidence" value="ECO:0007669"/>
    <property type="project" value="TreeGrafter"/>
</dbReference>
<keyword evidence="3 6" id="KW-1133">Transmembrane helix</keyword>
<evidence type="ECO:0000256" key="5">
    <source>
        <dbReference type="SAM" id="MobiDB-lite"/>
    </source>
</evidence>
<organism evidence="8 9">
    <name type="scientific">Hermanssonia centrifuga</name>
    <dbReference type="NCBI Taxonomy" id="98765"/>
    <lineage>
        <taxon>Eukaryota</taxon>
        <taxon>Fungi</taxon>
        <taxon>Dikarya</taxon>
        <taxon>Basidiomycota</taxon>
        <taxon>Agaricomycotina</taxon>
        <taxon>Agaricomycetes</taxon>
        <taxon>Polyporales</taxon>
        <taxon>Meruliaceae</taxon>
        <taxon>Hermanssonia</taxon>
    </lineage>
</organism>
<keyword evidence="2 6" id="KW-0812">Transmembrane</keyword>
<accession>A0A2R6PJ78</accession>
<evidence type="ECO:0000313" key="9">
    <source>
        <dbReference type="Proteomes" id="UP000186601"/>
    </source>
</evidence>
<evidence type="ECO:0000313" key="8">
    <source>
        <dbReference type="EMBL" id="PSR92023.1"/>
    </source>
</evidence>
<feature type="compositionally biased region" description="Basic and acidic residues" evidence="5">
    <location>
        <begin position="33"/>
        <end position="50"/>
    </location>
</feature>
<reference evidence="8 9" key="1">
    <citation type="submission" date="2018-02" db="EMBL/GenBank/DDBJ databases">
        <title>Genome sequence of the basidiomycete white-rot fungus Phlebia centrifuga.</title>
        <authorList>
            <person name="Granchi Z."/>
            <person name="Peng M."/>
            <person name="de Vries R.P."/>
            <person name="Hilden K."/>
            <person name="Makela M.R."/>
            <person name="Grigoriev I."/>
            <person name="Riley R."/>
        </authorList>
    </citation>
    <scope>NUCLEOTIDE SEQUENCE [LARGE SCALE GENOMIC DNA]</scope>
    <source>
        <strain evidence="8 9">FBCC195</strain>
    </source>
</reference>
<dbReference type="AlphaFoldDB" id="A0A2R6PJ78"/>
<dbReference type="InterPro" id="IPR045119">
    <property type="entry name" value="SUN1-5"/>
</dbReference>
<feature type="transmembrane region" description="Helical" evidence="6">
    <location>
        <begin position="93"/>
        <end position="116"/>
    </location>
</feature>
<gene>
    <name evidence="8" type="ORF">PHLCEN_2v4784</name>
</gene>
<sequence>MLFRQYEGGSAIKLEKLVSSRLGIVVDIAHTDEDEKGSGERRKEKGERAQRVPSRANIPALKPALKVPDKEKEGNSTIHNSNRSPETLFSKRWLLITALVLVLHIAASITTNIFIIPHIHCASFPTFIRQYCPDESHKMLHLSARATQAVARRKNFASQSHGAKVLQQYTTVGLPRSWFLRLDIFRSASEESHPLAGLALNERMDVENCWEFNGSQAMLAIRLSDCIAITHISMDQLSDSQHIPYSPRDIVVWGVVEGHENIARTSGHSQLRRSLFTHVNPNIPPPLVQGYALLPLATFRYDASISGQQYFNVFDEISALGIDFGVILFQINGNWGSSTTILCNLGVYGFRMQRS</sequence>
<evidence type="ECO:0000256" key="6">
    <source>
        <dbReference type="SAM" id="Phobius"/>
    </source>
</evidence>
<dbReference type="GO" id="GO:0016020">
    <property type="term" value="C:membrane"/>
    <property type="evidence" value="ECO:0007669"/>
    <property type="project" value="UniProtKB-SubCell"/>
</dbReference>
<comment type="caution">
    <text evidence="8">The sequence shown here is derived from an EMBL/GenBank/DDBJ whole genome shotgun (WGS) entry which is preliminary data.</text>
</comment>
<dbReference type="Proteomes" id="UP000186601">
    <property type="component" value="Unassembled WGS sequence"/>
</dbReference>
<protein>
    <recommendedName>
        <fullName evidence="7">SUN domain-containing protein</fullName>
    </recommendedName>
</protein>
<feature type="domain" description="SUN" evidence="7">
    <location>
        <begin position="135"/>
        <end position="352"/>
    </location>
</feature>
<keyword evidence="4 6" id="KW-0472">Membrane</keyword>
<comment type="subcellular location">
    <subcellularLocation>
        <location evidence="1">Membrane</location>
    </subcellularLocation>
</comment>